<dbReference type="RefSeq" id="WP_379534025.1">
    <property type="nucleotide sequence ID" value="NZ_JBHSBI010000032.1"/>
</dbReference>
<dbReference type="InterPro" id="IPR009081">
    <property type="entry name" value="PP-bd_ACP"/>
</dbReference>
<dbReference type="Pfam" id="PF00550">
    <property type="entry name" value="PP-binding"/>
    <property type="match status" value="1"/>
</dbReference>
<dbReference type="SUPFAM" id="SSF47336">
    <property type="entry name" value="ACP-like"/>
    <property type="match status" value="1"/>
</dbReference>
<dbReference type="InterPro" id="IPR036736">
    <property type="entry name" value="ACP-like_sf"/>
</dbReference>
<dbReference type="InterPro" id="IPR006162">
    <property type="entry name" value="Ppantetheine_attach_site"/>
</dbReference>
<dbReference type="Gene3D" id="1.10.1200.10">
    <property type="entry name" value="ACP-like"/>
    <property type="match status" value="1"/>
</dbReference>
<dbReference type="Gene3D" id="3.30.300.30">
    <property type="match status" value="1"/>
</dbReference>
<evidence type="ECO:0000256" key="2">
    <source>
        <dbReference type="ARBA" id="ARBA00022450"/>
    </source>
</evidence>
<evidence type="ECO:0000256" key="3">
    <source>
        <dbReference type="ARBA" id="ARBA00022553"/>
    </source>
</evidence>
<dbReference type="Pfam" id="PF00501">
    <property type="entry name" value="AMP-binding"/>
    <property type="match status" value="1"/>
</dbReference>
<dbReference type="InterPro" id="IPR025110">
    <property type="entry name" value="AMP-bd_C"/>
</dbReference>
<proteinExistence type="predicted"/>
<dbReference type="InterPro" id="IPR045851">
    <property type="entry name" value="AMP-bd_C_sf"/>
</dbReference>
<dbReference type="EMBL" id="JBHSBI010000032">
    <property type="protein sequence ID" value="MFC4014176.1"/>
    <property type="molecule type" value="Genomic_DNA"/>
</dbReference>
<evidence type="ECO:0000256" key="4">
    <source>
        <dbReference type="ARBA" id="ARBA00022598"/>
    </source>
</evidence>
<feature type="non-terminal residue" evidence="6">
    <location>
        <position position="1"/>
    </location>
</feature>
<dbReference type="InterPro" id="IPR020806">
    <property type="entry name" value="PKS_PP-bd"/>
</dbReference>
<dbReference type="Pfam" id="PF13193">
    <property type="entry name" value="AMP-binding_C"/>
    <property type="match status" value="1"/>
</dbReference>
<dbReference type="SUPFAM" id="SSF56801">
    <property type="entry name" value="Acetyl-CoA synthetase-like"/>
    <property type="match status" value="1"/>
</dbReference>
<dbReference type="PANTHER" id="PTHR45527:SF10">
    <property type="entry name" value="PYOCHELIN SYNTHASE PCHF"/>
    <property type="match status" value="1"/>
</dbReference>
<dbReference type="InterPro" id="IPR042099">
    <property type="entry name" value="ANL_N_sf"/>
</dbReference>
<evidence type="ECO:0000313" key="6">
    <source>
        <dbReference type="EMBL" id="MFC4014176.1"/>
    </source>
</evidence>
<protein>
    <submittedName>
        <fullName evidence="6">AMP-binding protein</fullName>
    </submittedName>
</protein>
<keyword evidence="4" id="KW-0436">Ligase</keyword>
<reference evidence="7" key="1">
    <citation type="journal article" date="2019" name="Int. J. Syst. Evol. Microbiol.">
        <title>The Global Catalogue of Microorganisms (GCM) 10K type strain sequencing project: providing services to taxonomists for standard genome sequencing and annotation.</title>
        <authorList>
            <consortium name="The Broad Institute Genomics Platform"/>
            <consortium name="The Broad Institute Genome Sequencing Center for Infectious Disease"/>
            <person name="Wu L."/>
            <person name="Ma J."/>
        </authorList>
    </citation>
    <scope>NUCLEOTIDE SEQUENCE [LARGE SCALE GENOMIC DNA]</scope>
    <source>
        <strain evidence="7">TBRC 1276</strain>
    </source>
</reference>
<feature type="domain" description="Carrier" evidence="5">
    <location>
        <begin position="294"/>
        <end position="369"/>
    </location>
</feature>
<dbReference type="Proteomes" id="UP001595851">
    <property type="component" value="Unassembled WGS sequence"/>
</dbReference>
<dbReference type="PROSITE" id="PS50075">
    <property type="entry name" value="CARRIER"/>
    <property type="match status" value="1"/>
</dbReference>
<comment type="caution">
    <text evidence="6">The sequence shown here is derived from an EMBL/GenBank/DDBJ whole genome shotgun (WGS) entry which is preliminary data.</text>
</comment>
<dbReference type="Gene3D" id="3.40.50.12780">
    <property type="entry name" value="N-terminal domain of ligase-like"/>
    <property type="match status" value="1"/>
</dbReference>
<gene>
    <name evidence="6" type="ORF">ACFOY2_43600</name>
</gene>
<evidence type="ECO:0000313" key="7">
    <source>
        <dbReference type="Proteomes" id="UP001595851"/>
    </source>
</evidence>
<keyword evidence="2" id="KW-0596">Phosphopantetheine</keyword>
<keyword evidence="7" id="KW-1185">Reference proteome</keyword>
<dbReference type="PANTHER" id="PTHR45527">
    <property type="entry name" value="NONRIBOSOMAL PEPTIDE SYNTHETASE"/>
    <property type="match status" value="1"/>
</dbReference>
<evidence type="ECO:0000259" key="5">
    <source>
        <dbReference type="PROSITE" id="PS50075"/>
    </source>
</evidence>
<sequence>LLGVGGAVVLVEEDQRRDADAWLDLTRRHGVTVWNTVPALLDMLLVNAGPDDLATLKVAMVSGDWVGLDLRDRLVALVPGARLIALGGATEAAIWSNFHEVDEVPPHWRSIPYGRPLRNQLFRVVDARGRDCPDWVVGELWIGGAGVAEGYRGDPERTAERFVSVGGTRWYRTGDLGRYWPDGTLEFLGRADFQVKIRGHRIELGEVEAALAAFPGVRDAVAVAVGGRLAAAVVAGDGLPAGVEEFLRERLPGYMVPDQMLVLESFPLSGNGKIDRDELGRMLDGTAADTADEPPREGIESELAELWSDLLDCPVRGRTQSFFALGGDSITATRMIGQVRARYGAEVPLRLLFDRPTVADLAAAVEEQGEHYEEGVL</sequence>
<dbReference type="PROSITE" id="PS00012">
    <property type="entry name" value="PHOSPHOPANTETHEINE"/>
    <property type="match status" value="1"/>
</dbReference>
<name>A0ABV8GJP6_9ACTN</name>
<dbReference type="InterPro" id="IPR000873">
    <property type="entry name" value="AMP-dep_synth/lig_dom"/>
</dbReference>
<evidence type="ECO:0000256" key="1">
    <source>
        <dbReference type="ARBA" id="ARBA00004924"/>
    </source>
</evidence>
<comment type="pathway">
    <text evidence="1">Siderophore biosynthesis.</text>
</comment>
<organism evidence="6 7">
    <name type="scientific">Nonomuraea purpurea</name>
    <dbReference type="NCBI Taxonomy" id="1849276"/>
    <lineage>
        <taxon>Bacteria</taxon>
        <taxon>Bacillati</taxon>
        <taxon>Actinomycetota</taxon>
        <taxon>Actinomycetes</taxon>
        <taxon>Streptosporangiales</taxon>
        <taxon>Streptosporangiaceae</taxon>
        <taxon>Nonomuraea</taxon>
    </lineage>
</organism>
<accession>A0ABV8GJP6</accession>
<keyword evidence="3" id="KW-0597">Phosphoprotein</keyword>
<dbReference type="SMART" id="SM00823">
    <property type="entry name" value="PKS_PP"/>
    <property type="match status" value="1"/>
</dbReference>